<evidence type="ECO:0000256" key="2">
    <source>
        <dbReference type="ARBA" id="ARBA00005189"/>
    </source>
</evidence>
<keyword evidence="15" id="KW-1185">Reference proteome</keyword>
<evidence type="ECO:0000256" key="6">
    <source>
        <dbReference type="ARBA" id="ARBA00022679"/>
    </source>
</evidence>
<dbReference type="InterPro" id="IPR004255">
    <property type="entry name" value="O-acyltransferase_WSD1_N"/>
</dbReference>
<dbReference type="InterPro" id="IPR023213">
    <property type="entry name" value="CAT-like_dom_sf"/>
</dbReference>
<comment type="pathway">
    <text evidence="1 11">Glycerolipid metabolism; triacylglycerol biosynthesis.</text>
</comment>
<dbReference type="PANTHER" id="PTHR31650">
    <property type="entry name" value="O-ACYLTRANSFERASE (WSD1-LIKE) FAMILY PROTEIN"/>
    <property type="match status" value="1"/>
</dbReference>
<evidence type="ECO:0000256" key="1">
    <source>
        <dbReference type="ARBA" id="ARBA00004771"/>
    </source>
</evidence>
<evidence type="ECO:0000256" key="8">
    <source>
        <dbReference type="ARBA" id="ARBA00023098"/>
    </source>
</evidence>
<evidence type="ECO:0000256" key="4">
    <source>
        <dbReference type="ARBA" id="ARBA00013244"/>
    </source>
</evidence>
<evidence type="ECO:0000256" key="11">
    <source>
        <dbReference type="RuleBase" id="RU361241"/>
    </source>
</evidence>
<evidence type="ECO:0000256" key="5">
    <source>
        <dbReference type="ARBA" id="ARBA00022516"/>
    </source>
</evidence>
<evidence type="ECO:0000256" key="3">
    <source>
        <dbReference type="ARBA" id="ARBA00009587"/>
    </source>
</evidence>
<comment type="pathway">
    <text evidence="2">Lipid metabolism.</text>
</comment>
<reference evidence="15" key="1">
    <citation type="journal article" date="2019" name="Int. J. Syst. Evol. Microbiol.">
        <title>The Global Catalogue of Microorganisms (GCM) 10K type strain sequencing project: providing services to taxonomists for standard genome sequencing and annotation.</title>
        <authorList>
            <consortium name="The Broad Institute Genomics Platform"/>
            <consortium name="The Broad Institute Genome Sequencing Center for Infectious Disease"/>
            <person name="Wu L."/>
            <person name="Ma J."/>
        </authorList>
    </citation>
    <scope>NUCLEOTIDE SEQUENCE [LARGE SCALE GENOMIC DNA]</scope>
    <source>
        <strain evidence="15">JCM 17125</strain>
    </source>
</reference>
<comment type="similarity">
    <text evidence="3 11">Belongs to the long-chain O-acyltransferase family.</text>
</comment>
<evidence type="ECO:0000313" key="14">
    <source>
        <dbReference type="EMBL" id="GAA3713809.1"/>
    </source>
</evidence>
<dbReference type="InterPro" id="IPR014292">
    <property type="entry name" value="Acyl_transf_WS/DGAT"/>
</dbReference>
<dbReference type="Proteomes" id="UP001501468">
    <property type="component" value="Unassembled WGS sequence"/>
</dbReference>
<dbReference type="InterPro" id="IPR009721">
    <property type="entry name" value="O-acyltransferase_WSD1_C"/>
</dbReference>
<evidence type="ECO:0000313" key="15">
    <source>
        <dbReference type="Proteomes" id="UP001501468"/>
    </source>
</evidence>
<comment type="caution">
    <text evidence="14">The sequence shown here is derived from an EMBL/GenBank/DDBJ whole genome shotgun (WGS) entry which is preliminary data.</text>
</comment>
<keyword evidence="6 11" id="KW-0808">Transferase</keyword>
<organism evidence="14 15">
    <name type="scientific">Terrabacter ginsenosidimutans</name>
    <dbReference type="NCBI Taxonomy" id="490575"/>
    <lineage>
        <taxon>Bacteria</taxon>
        <taxon>Bacillati</taxon>
        <taxon>Actinomycetota</taxon>
        <taxon>Actinomycetes</taxon>
        <taxon>Micrococcales</taxon>
        <taxon>Intrasporangiaceae</taxon>
        <taxon>Terrabacter</taxon>
    </lineage>
</organism>
<keyword evidence="7 11" id="KW-0319">Glycerol metabolism</keyword>
<proteinExistence type="inferred from homology"/>
<dbReference type="Pfam" id="PF03007">
    <property type="entry name" value="WS_DGAT_cat"/>
    <property type="match status" value="1"/>
</dbReference>
<dbReference type="SUPFAM" id="SSF52777">
    <property type="entry name" value="CoA-dependent acyltransferases"/>
    <property type="match status" value="2"/>
</dbReference>
<feature type="domain" description="O-acyltransferase WSD1-like N-terminal" evidence="12">
    <location>
        <begin position="4"/>
        <end position="265"/>
    </location>
</feature>
<dbReference type="Pfam" id="PF06974">
    <property type="entry name" value="WS_DGAT_C"/>
    <property type="match status" value="1"/>
</dbReference>
<keyword evidence="5 11" id="KW-0444">Lipid biosynthesis</keyword>
<keyword evidence="9 11" id="KW-0012">Acyltransferase</keyword>
<comment type="catalytic activity">
    <reaction evidence="10 11">
        <text>an acyl-CoA + a 1,2-diacyl-sn-glycerol = a triacyl-sn-glycerol + CoA</text>
        <dbReference type="Rhea" id="RHEA:10868"/>
        <dbReference type="ChEBI" id="CHEBI:17815"/>
        <dbReference type="ChEBI" id="CHEBI:57287"/>
        <dbReference type="ChEBI" id="CHEBI:58342"/>
        <dbReference type="ChEBI" id="CHEBI:64615"/>
        <dbReference type="EC" id="2.3.1.20"/>
    </reaction>
</comment>
<evidence type="ECO:0000256" key="7">
    <source>
        <dbReference type="ARBA" id="ARBA00022798"/>
    </source>
</evidence>
<evidence type="ECO:0000256" key="9">
    <source>
        <dbReference type="ARBA" id="ARBA00023315"/>
    </source>
</evidence>
<evidence type="ECO:0000256" key="10">
    <source>
        <dbReference type="ARBA" id="ARBA00048109"/>
    </source>
</evidence>
<evidence type="ECO:0000259" key="12">
    <source>
        <dbReference type="Pfam" id="PF03007"/>
    </source>
</evidence>
<dbReference type="PANTHER" id="PTHR31650:SF1">
    <property type="entry name" value="WAX ESTER SYNTHASE_DIACYLGLYCEROL ACYLTRANSFERASE 4-RELATED"/>
    <property type="match status" value="1"/>
</dbReference>
<dbReference type="Gene3D" id="3.30.559.10">
    <property type="entry name" value="Chloramphenicol acetyltransferase-like domain"/>
    <property type="match status" value="1"/>
</dbReference>
<name>A0ABP7E5Z9_9MICO</name>
<accession>A0ABP7E5Z9</accession>
<gene>
    <name evidence="14" type="ORF">GCM10022399_33110</name>
</gene>
<dbReference type="EMBL" id="BAABDC010000006">
    <property type="protein sequence ID" value="GAA3713809.1"/>
    <property type="molecule type" value="Genomic_DNA"/>
</dbReference>
<feature type="domain" description="O-acyltransferase WSD1 C-terminal" evidence="13">
    <location>
        <begin position="307"/>
        <end position="452"/>
    </location>
</feature>
<dbReference type="InterPro" id="IPR045034">
    <property type="entry name" value="O-acyltransferase_WSD1-like"/>
</dbReference>
<keyword evidence="8 11" id="KW-0443">Lipid metabolism</keyword>
<dbReference type="RefSeq" id="WP_344949024.1">
    <property type="nucleotide sequence ID" value="NZ_BAABDC010000006.1"/>
</dbReference>
<dbReference type="EC" id="2.3.1.20" evidence="4 11"/>
<evidence type="ECO:0000259" key="13">
    <source>
        <dbReference type="Pfam" id="PF06974"/>
    </source>
</evidence>
<dbReference type="NCBIfam" id="TIGR02946">
    <property type="entry name" value="acyl_WS_DGAT"/>
    <property type="match status" value="1"/>
</dbReference>
<sequence length="473" mass="51401">MQRLSPLDVSFLQLERDVQQLNVGSALIFEGPAPTFDEFCTAVEVLLPQFPRYRQRVRRVPLDLALPRWVDDPTFRLRAHLGHRRLRPPGTDDALRTLAVRLISRPLDLDRPLWRSWLVTGLRGGRFALVNTNHHAMIDGISGSDIISVLLTTDPRSPRREQPTDPWAPAPEPSTAELVTDAVVDLASSPVRAVQGLARALRVEAIAESVAEVVGMVRFGEQLAHVELGLNGPLGPRRDWRWVRADLEAVKAVKRRFGGTVNDVVLAAIAGGFRALLLSRGQSVDGRTVRTLVPVSTRHPDEHGTLGNRVSAVFADLPVGQADPLERLRAVSAQLHTLKTGGAALGVDALLDAADLVPGSLYALGVKAWAHSPQRIFSTVTTNVPGPQVPLYLLGRRMTDMYPYIPLGADLRITIGIASYAGGLAWGVTGDHDSVPDLRVLSDGIDQSIAELISLAPPSNLSNRSEVRHAGTR</sequence>
<protein>
    <recommendedName>
        <fullName evidence="4 11">Diacylglycerol O-acyltransferase</fullName>
        <ecNumber evidence="4 11">2.3.1.20</ecNumber>
    </recommendedName>
</protein>